<evidence type="ECO:0000256" key="7">
    <source>
        <dbReference type="ARBA" id="ARBA00023170"/>
    </source>
</evidence>
<feature type="transmembrane region" description="Helical" evidence="9">
    <location>
        <begin position="135"/>
        <end position="156"/>
    </location>
</feature>
<keyword evidence="6 9" id="KW-0472">Membrane</keyword>
<dbReference type="PRINTS" id="PR00237">
    <property type="entry name" value="GPCRRHODOPSN"/>
</dbReference>
<keyword evidence="5" id="KW-0297">G-protein coupled receptor</keyword>
<protein>
    <submittedName>
        <fullName evidence="12">G_PROTEIN_RECEP_F1_2 domain-containing protein</fullName>
    </submittedName>
</protein>
<dbReference type="PANTHER" id="PTHR24229:SF40">
    <property type="entry name" value="ALLATOSTATIN C RECEPTOR 1-RELATED"/>
    <property type="match status" value="1"/>
</dbReference>
<evidence type="ECO:0000256" key="8">
    <source>
        <dbReference type="ARBA" id="ARBA00023224"/>
    </source>
</evidence>
<dbReference type="CDD" id="cd00637">
    <property type="entry name" value="7tm_classA_rhodopsin-like"/>
    <property type="match status" value="1"/>
</dbReference>
<feature type="transmembrane region" description="Helical" evidence="9">
    <location>
        <begin position="189"/>
        <end position="213"/>
    </location>
</feature>
<name>A0A7E4VW88_PANRE</name>
<comment type="subcellular location">
    <subcellularLocation>
        <location evidence="1">Cell membrane</location>
        <topology evidence="1">Multi-pass membrane protein</topology>
    </subcellularLocation>
</comment>
<dbReference type="InterPro" id="IPR000276">
    <property type="entry name" value="GPCR_Rhodpsn"/>
</dbReference>
<keyword evidence="7" id="KW-0675">Receptor</keyword>
<evidence type="ECO:0000256" key="1">
    <source>
        <dbReference type="ARBA" id="ARBA00004651"/>
    </source>
</evidence>
<proteinExistence type="predicted"/>
<feature type="domain" description="G-protein coupled receptors family 1 profile" evidence="10">
    <location>
        <begin position="27"/>
        <end position="303"/>
    </location>
</feature>
<evidence type="ECO:0000256" key="2">
    <source>
        <dbReference type="ARBA" id="ARBA00022475"/>
    </source>
</evidence>
<reference evidence="11" key="1">
    <citation type="journal article" date="2013" name="Genetics">
        <title>The draft genome and transcriptome of Panagrellus redivivus are shaped by the harsh demands of a free-living lifestyle.</title>
        <authorList>
            <person name="Srinivasan J."/>
            <person name="Dillman A.R."/>
            <person name="Macchietto M.G."/>
            <person name="Heikkinen L."/>
            <person name="Lakso M."/>
            <person name="Fracchia K.M."/>
            <person name="Antoshechkin I."/>
            <person name="Mortazavi A."/>
            <person name="Wong G."/>
            <person name="Sternberg P.W."/>
        </authorList>
    </citation>
    <scope>NUCLEOTIDE SEQUENCE [LARGE SCALE GENOMIC DNA]</scope>
    <source>
        <strain evidence="11">MT8872</strain>
    </source>
</reference>
<feature type="transmembrane region" description="Helical" evidence="9">
    <location>
        <begin position="249"/>
        <end position="270"/>
    </location>
</feature>
<dbReference type="AlphaFoldDB" id="A0A7E4VW88"/>
<dbReference type="GO" id="GO:0005886">
    <property type="term" value="C:plasma membrane"/>
    <property type="evidence" value="ECO:0007669"/>
    <property type="project" value="UniProtKB-SubCell"/>
</dbReference>
<keyword evidence="11" id="KW-1185">Reference proteome</keyword>
<dbReference type="WBParaSite" id="Pan_g3943.t1">
    <property type="protein sequence ID" value="Pan_g3943.t1"/>
    <property type="gene ID" value="Pan_g3943"/>
</dbReference>
<dbReference type="GO" id="GO:0042277">
    <property type="term" value="F:peptide binding"/>
    <property type="evidence" value="ECO:0007669"/>
    <property type="project" value="TreeGrafter"/>
</dbReference>
<evidence type="ECO:0000259" key="10">
    <source>
        <dbReference type="PROSITE" id="PS50262"/>
    </source>
</evidence>
<dbReference type="Proteomes" id="UP000492821">
    <property type="component" value="Unassembled WGS sequence"/>
</dbReference>
<evidence type="ECO:0000256" key="9">
    <source>
        <dbReference type="SAM" id="Phobius"/>
    </source>
</evidence>
<evidence type="ECO:0000256" key="6">
    <source>
        <dbReference type="ARBA" id="ARBA00023136"/>
    </source>
</evidence>
<dbReference type="InterPro" id="IPR017452">
    <property type="entry name" value="GPCR_Rhodpsn_7TM"/>
</dbReference>
<feature type="transmembrane region" description="Helical" evidence="9">
    <location>
        <begin position="61"/>
        <end position="84"/>
    </location>
</feature>
<dbReference type="Pfam" id="PF00001">
    <property type="entry name" value="7tm_1"/>
    <property type="match status" value="1"/>
</dbReference>
<accession>A0A7E4VW88</accession>
<keyword evidence="8" id="KW-0807">Transducer</keyword>
<keyword evidence="4 9" id="KW-1133">Transmembrane helix</keyword>
<dbReference type="Gene3D" id="1.20.1070.10">
    <property type="entry name" value="Rhodopsin 7-helix transmembrane proteins"/>
    <property type="match status" value="1"/>
</dbReference>
<dbReference type="PANTHER" id="PTHR24229">
    <property type="entry name" value="NEUROPEPTIDES RECEPTOR"/>
    <property type="match status" value="1"/>
</dbReference>
<dbReference type="SUPFAM" id="SSF81321">
    <property type="entry name" value="Family A G protein-coupled receptor-like"/>
    <property type="match status" value="1"/>
</dbReference>
<evidence type="ECO:0000313" key="12">
    <source>
        <dbReference type="WBParaSite" id="Pan_g3943.t1"/>
    </source>
</evidence>
<feature type="transmembrane region" description="Helical" evidence="9">
    <location>
        <begin position="6"/>
        <end position="36"/>
    </location>
</feature>
<keyword evidence="3 9" id="KW-0812">Transmembrane</keyword>
<dbReference type="PROSITE" id="PS50262">
    <property type="entry name" value="G_PROTEIN_RECEP_F1_2"/>
    <property type="match status" value="1"/>
</dbReference>
<evidence type="ECO:0000256" key="3">
    <source>
        <dbReference type="ARBA" id="ARBA00022692"/>
    </source>
</evidence>
<organism evidence="11 12">
    <name type="scientific">Panagrellus redivivus</name>
    <name type="common">Microworm</name>
    <dbReference type="NCBI Taxonomy" id="6233"/>
    <lineage>
        <taxon>Eukaryota</taxon>
        <taxon>Metazoa</taxon>
        <taxon>Ecdysozoa</taxon>
        <taxon>Nematoda</taxon>
        <taxon>Chromadorea</taxon>
        <taxon>Rhabditida</taxon>
        <taxon>Tylenchina</taxon>
        <taxon>Panagrolaimomorpha</taxon>
        <taxon>Panagrolaimoidea</taxon>
        <taxon>Panagrolaimidae</taxon>
        <taxon>Panagrellus</taxon>
    </lineage>
</organism>
<keyword evidence="2" id="KW-1003">Cell membrane</keyword>
<dbReference type="GO" id="GO:0004930">
    <property type="term" value="F:G protein-coupled receptor activity"/>
    <property type="evidence" value="ECO:0007669"/>
    <property type="project" value="UniProtKB-KW"/>
</dbReference>
<evidence type="ECO:0000313" key="11">
    <source>
        <dbReference type="Proteomes" id="UP000492821"/>
    </source>
</evidence>
<dbReference type="GO" id="GO:0043005">
    <property type="term" value="C:neuron projection"/>
    <property type="evidence" value="ECO:0007669"/>
    <property type="project" value="TreeGrafter"/>
</dbReference>
<sequence length="338" mass="39081">MNETERLIVVATICLIFSAAFIFGFVGNLWVMISLYRSKLLCFMRQYSPVPLTPSERLRGFIFVLAMTDFAVILTVPWTLFNIVNQDWSFGEIFCKLHTSIDRGGKLFSVVILTVMSLQRYLVVCTRWRYTASTFLMTAVPIGIGTLLCVIIPIGWELYHTHIIVLSYGVNQNITVCLNVMPPEVNTWFVYYTFMCGFAAPLCIMAICYVMLVRHVRVKFRKRRGFNAVEVRRPQYMCELTKSIWRISIFHFTCWAPFWFFTALPVFAAHISMPIAENSWIRKATLFSNMLPYLNSSGNWILYAFLNRDVRHIIRRASSSGRNGFQTITVSFRTTTTS</sequence>
<evidence type="ECO:0000256" key="4">
    <source>
        <dbReference type="ARBA" id="ARBA00022989"/>
    </source>
</evidence>
<evidence type="ECO:0000256" key="5">
    <source>
        <dbReference type="ARBA" id="ARBA00023040"/>
    </source>
</evidence>
<feature type="transmembrane region" description="Helical" evidence="9">
    <location>
        <begin position="290"/>
        <end position="306"/>
    </location>
</feature>
<reference evidence="12" key="2">
    <citation type="submission" date="2020-10" db="UniProtKB">
        <authorList>
            <consortium name="WormBaseParasite"/>
        </authorList>
    </citation>
    <scope>IDENTIFICATION</scope>
</reference>